<sequence>MDRPAVGATPRGAGRGAVLAGSGAGSSSSGERRRPGGERRGSWERLDGERLSVERRGSRPGGEWCGWDCFAGEPDAERCG</sequence>
<evidence type="ECO:0000313" key="2">
    <source>
        <dbReference type="EMBL" id="KAG8047591.1"/>
    </source>
</evidence>
<accession>A0A8J5R6U4</accession>
<feature type="compositionally biased region" description="Basic and acidic residues" evidence="1">
    <location>
        <begin position="30"/>
        <end position="45"/>
    </location>
</feature>
<protein>
    <submittedName>
        <fullName evidence="2">Uncharacterized protein</fullName>
    </submittedName>
</protein>
<evidence type="ECO:0000313" key="3">
    <source>
        <dbReference type="Proteomes" id="UP000729402"/>
    </source>
</evidence>
<keyword evidence="3" id="KW-1185">Reference proteome</keyword>
<dbReference type="EMBL" id="JAAALK010000290">
    <property type="protein sequence ID" value="KAG8047591.1"/>
    <property type="molecule type" value="Genomic_DNA"/>
</dbReference>
<name>A0A8J5R6U4_ZIZPA</name>
<dbReference type="AlphaFoldDB" id="A0A8J5R6U4"/>
<reference evidence="2" key="2">
    <citation type="submission" date="2021-02" db="EMBL/GenBank/DDBJ databases">
        <authorList>
            <person name="Kimball J.A."/>
            <person name="Haas M.W."/>
            <person name="Macchietto M."/>
            <person name="Kono T."/>
            <person name="Duquette J."/>
            <person name="Shao M."/>
        </authorList>
    </citation>
    <scope>NUCLEOTIDE SEQUENCE</scope>
    <source>
        <tissue evidence="2">Fresh leaf tissue</tissue>
    </source>
</reference>
<reference evidence="2" key="1">
    <citation type="journal article" date="2021" name="bioRxiv">
        <title>Whole Genome Assembly and Annotation of Northern Wild Rice, Zizania palustris L., Supports a Whole Genome Duplication in the Zizania Genus.</title>
        <authorList>
            <person name="Haas M."/>
            <person name="Kono T."/>
            <person name="Macchietto M."/>
            <person name="Millas R."/>
            <person name="McGilp L."/>
            <person name="Shao M."/>
            <person name="Duquette J."/>
            <person name="Hirsch C.N."/>
            <person name="Kimball J."/>
        </authorList>
    </citation>
    <scope>NUCLEOTIDE SEQUENCE</scope>
    <source>
        <tissue evidence="2">Fresh leaf tissue</tissue>
    </source>
</reference>
<comment type="caution">
    <text evidence="2">The sequence shown here is derived from an EMBL/GenBank/DDBJ whole genome shotgun (WGS) entry which is preliminary data.</text>
</comment>
<feature type="region of interest" description="Disordered" evidence="1">
    <location>
        <begin position="1"/>
        <end position="45"/>
    </location>
</feature>
<dbReference type="Proteomes" id="UP000729402">
    <property type="component" value="Unassembled WGS sequence"/>
</dbReference>
<evidence type="ECO:0000256" key="1">
    <source>
        <dbReference type="SAM" id="MobiDB-lite"/>
    </source>
</evidence>
<gene>
    <name evidence="2" type="ORF">GUJ93_ZPchr0008g12610</name>
</gene>
<feature type="compositionally biased region" description="Low complexity" evidence="1">
    <location>
        <begin position="16"/>
        <end position="29"/>
    </location>
</feature>
<organism evidence="2 3">
    <name type="scientific">Zizania palustris</name>
    <name type="common">Northern wild rice</name>
    <dbReference type="NCBI Taxonomy" id="103762"/>
    <lineage>
        <taxon>Eukaryota</taxon>
        <taxon>Viridiplantae</taxon>
        <taxon>Streptophyta</taxon>
        <taxon>Embryophyta</taxon>
        <taxon>Tracheophyta</taxon>
        <taxon>Spermatophyta</taxon>
        <taxon>Magnoliopsida</taxon>
        <taxon>Liliopsida</taxon>
        <taxon>Poales</taxon>
        <taxon>Poaceae</taxon>
        <taxon>BOP clade</taxon>
        <taxon>Oryzoideae</taxon>
        <taxon>Oryzeae</taxon>
        <taxon>Zizaniinae</taxon>
        <taxon>Zizania</taxon>
    </lineage>
</organism>
<proteinExistence type="predicted"/>